<protein>
    <submittedName>
        <fullName evidence="2">Integral membrane protein</fullName>
    </submittedName>
</protein>
<keyword evidence="1" id="KW-1133">Transmembrane helix</keyword>
<dbReference type="KEGG" id="cai:Caci_1756"/>
<evidence type="ECO:0000313" key="2">
    <source>
        <dbReference type="EMBL" id="ACU70677.1"/>
    </source>
</evidence>
<feature type="transmembrane region" description="Helical" evidence="1">
    <location>
        <begin position="7"/>
        <end position="31"/>
    </location>
</feature>
<keyword evidence="3" id="KW-1185">Reference proteome</keyword>
<dbReference type="RefSeq" id="WP_012785971.1">
    <property type="nucleotide sequence ID" value="NC_013131.1"/>
</dbReference>
<dbReference type="OrthoDB" id="4337269at2"/>
<dbReference type="AlphaFoldDB" id="C7QCW7"/>
<dbReference type="HOGENOM" id="CLU_1239585_0_0_11"/>
<feature type="transmembrane region" description="Helical" evidence="1">
    <location>
        <begin position="147"/>
        <end position="167"/>
    </location>
</feature>
<feature type="transmembrane region" description="Helical" evidence="1">
    <location>
        <begin position="187"/>
        <end position="209"/>
    </location>
</feature>
<dbReference type="Proteomes" id="UP000000851">
    <property type="component" value="Chromosome"/>
</dbReference>
<dbReference type="EMBL" id="CP001700">
    <property type="protein sequence ID" value="ACU70677.1"/>
    <property type="molecule type" value="Genomic_DNA"/>
</dbReference>
<reference evidence="2 3" key="1">
    <citation type="journal article" date="2009" name="Stand. Genomic Sci.">
        <title>Complete genome sequence of Catenulispora acidiphila type strain (ID 139908).</title>
        <authorList>
            <person name="Copeland A."/>
            <person name="Lapidus A."/>
            <person name="Glavina Del Rio T."/>
            <person name="Nolan M."/>
            <person name="Lucas S."/>
            <person name="Chen F."/>
            <person name="Tice H."/>
            <person name="Cheng J.F."/>
            <person name="Bruce D."/>
            <person name="Goodwin L."/>
            <person name="Pitluck S."/>
            <person name="Mikhailova N."/>
            <person name="Pati A."/>
            <person name="Ivanova N."/>
            <person name="Mavromatis K."/>
            <person name="Chen A."/>
            <person name="Palaniappan K."/>
            <person name="Chain P."/>
            <person name="Land M."/>
            <person name="Hauser L."/>
            <person name="Chang Y.J."/>
            <person name="Jeffries C.D."/>
            <person name="Chertkov O."/>
            <person name="Brettin T."/>
            <person name="Detter J.C."/>
            <person name="Han C."/>
            <person name="Ali Z."/>
            <person name="Tindall B.J."/>
            <person name="Goker M."/>
            <person name="Bristow J."/>
            <person name="Eisen J.A."/>
            <person name="Markowitz V."/>
            <person name="Hugenholtz P."/>
            <person name="Kyrpides N.C."/>
            <person name="Klenk H.P."/>
        </authorList>
    </citation>
    <scope>NUCLEOTIDE SEQUENCE [LARGE SCALE GENOMIC DNA]</scope>
    <source>
        <strain evidence="3">DSM 44928 / JCM 14897 / NBRC 102108 / NRRL B-24433 / ID139908</strain>
    </source>
</reference>
<keyword evidence="1" id="KW-0472">Membrane</keyword>
<feature type="transmembrane region" description="Helical" evidence="1">
    <location>
        <begin position="43"/>
        <end position="62"/>
    </location>
</feature>
<dbReference type="STRING" id="479433.Caci_1756"/>
<evidence type="ECO:0000256" key="1">
    <source>
        <dbReference type="SAM" id="Phobius"/>
    </source>
</evidence>
<feature type="transmembrane region" description="Helical" evidence="1">
    <location>
        <begin position="118"/>
        <end position="140"/>
    </location>
</feature>
<organism evidence="2 3">
    <name type="scientific">Catenulispora acidiphila (strain DSM 44928 / JCM 14897 / NBRC 102108 / NRRL B-24433 / ID139908)</name>
    <dbReference type="NCBI Taxonomy" id="479433"/>
    <lineage>
        <taxon>Bacteria</taxon>
        <taxon>Bacillati</taxon>
        <taxon>Actinomycetota</taxon>
        <taxon>Actinomycetes</taxon>
        <taxon>Catenulisporales</taxon>
        <taxon>Catenulisporaceae</taxon>
        <taxon>Catenulispora</taxon>
    </lineage>
</organism>
<proteinExistence type="predicted"/>
<dbReference type="eggNOG" id="COG1131">
    <property type="taxonomic scope" value="Bacteria"/>
</dbReference>
<gene>
    <name evidence="2" type="ordered locus">Caci_1756</name>
</gene>
<feature type="transmembrane region" description="Helical" evidence="1">
    <location>
        <begin position="83"/>
        <end position="106"/>
    </location>
</feature>
<name>C7QCW7_CATAD</name>
<accession>C7QCW7</accession>
<sequence length="219" mass="22036">MPALIRYYVALLLRSGRWLPATIFYAAIVSIGTQGSAKIGEALGYAGAILVPSVAWLTRAALTAEPEAARHCVAGAVGPRKPHIAALAAASLGGFVLAAGGATAMLSTVGTIHPTTALTAGLLTMALCVLAGSAVGALCNPPILVRATWAIPVAGILAITVLVATGSPVNAAIRGITPSDQGARLPLLPAVLVIAATALCWTVSTYVAARKEFHVGETD</sequence>
<keyword evidence="1" id="KW-0812">Transmembrane</keyword>
<dbReference type="InParanoid" id="C7QCW7"/>
<evidence type="ECO:0000313" key="3">
    <source>
        <dbReference type="Proteomes" id="UP000000851"/>
    </source>
</evidence>